<dbReference type="AlphaFoldDB" id="A0A6P1GE63"/>
<dbReference type="Proteomes" id="UP000464086">
    <property type="component" value="Chromosome"/>
</dbReference>
<comment type="function">
    <text evidence="8">Toxic component of a toxin-antitoxin (TA) system. An RNase.</text>
</comment>
<evidence type="ECO:0000313" key="10">
    <source>
        <dbReference type="EMBL" id="QHD66699.1"/>
    </source>
</evidence>
<keyword evidence="6 8" id="KW-0460">Magnesium</keyword>
<dbReference type="HAMAP" id="MF_00265">
    <property type="entry name" value="VapC_Nob1"/>
    <property type="match status" value="1"/>
</dbReference>
<gene>
    <name evidence="8" type="primary">vapC</name>
    <name evidence="10" type="ORF">GS397_06265</name>
</gene>
<evidence type="ECO:0000256" key="2">
    <source>
        <dbReference type="ARBA" id="ARBA00022649"/>
    </source>
</evidence>
<accession>A0A6P1GE63</accession>
<evidence type="ECO:0000259" key="9">
    <source>
        <dbReference type="Pfam" id="PF01850"/>
    </source>
</evidence>
<dbReference type="PANTHER" id="PTHR33653">
    <property type="entry name" value="RIBONUCLEASE VAPC2"/>
    <property type="match status" value="1"/>
</dbReference>
<feature type="binding site" evidence="8">
    <location>
        <position position="4"/>
    </location>
    <ligand>
        <name>Mg(2+)</name>
        <dbReference type="ChEBI" id="CHEBI:18420"/>
    </ligand>
</feature>
<evidence type="ECO:0000256" key="1">
    <source>
        <dbReference type="ARBA" id="ARBA00001946"/>
    </source>
</evidence>
<dbReference type="CDD" id="cd09871">
    <property type="entry name" value="PIN_MtVapC28-VapC30-like"/>
    <property type="match status" value="1"/>
</dbReference>
<dbReference type="EMBL" id="CP047218">
    <property type="protein sequence ID" value="QHD66699.1"/>
    <property type="molecule type" value="Genomic_DNA"/>
</dbReference>
<protein>
    <recommendedName>
        <fullName evidence="8">Ribonuclease VapC</fullName>
        <shortName evidence="8">RNase VapC</shortName>
        <ecNumber evidence="8">3.1.-.-</ecNumber>
    </recommendedName>
    <alternativeName>
        <fullName evidence="8">Toxin VapC</fullName>
    </alternativeName>
</protein>
<organism evidence="10 11">
    <name type="scientific">Sphingobium yanoikuyae</name>
    <name type="common">Sphingomonas yanoikuyae</name>
    <dbReference type="NCBI Taxonomy" id="13690"/>
    <lineage>
        <taxon>Bacteria</taxon>
        <taxon>Pseudomonadati</taxon>
        <taxon>Pseudomonadota</taxon>
        <taxon>Alphaproteobacteria</taxon>
        <taxon>Sphingomonadales</taxon>
        <taxon>Sphingomonadaceae</taxon>
        <taxon>Sphingobium</taxon>
    </lineage>
</organism>
<dbReference type="InterPro" id="IPR029060">
    <property type="entry name" value="PIN-like_dom_sf"/>
</dbReference>
<dbReference type="GO" id="GO:0004540">
    <property type="term" value="F:RNA nuclease activity"/>
    <property type="evidence" value="ECO:0007669"/>
    <property type="project" value="InterPro"/>
</dbReference>
<sequence length="140" mass="15414">MIVDTSALIAILYGEQEAPIFAEIIHKADVCRLSVASYVELTIVVEKQLGPEGTRHAENFVRRAGIQIEPVTLEQGLIARQAFFDFGKGRHRAALNYGDCFPYALAKAVDEPLLFKGNDFSQTDVESALPRANPPVTTRP</sequence>
<dbReference type="PANTHER" id="PTHR33653:SF1">
    <property type="entry name" value="RIBONUCLEASE VAPC2"/>
    <property type="match status" value="1"/>
</dbReference>
<evidence type="ECO:0000256" key="5">
    <source>
        <dbReference type="ARBA" id="ARBA00022801"/>
    </source>
</evidence>
<evidence type="ECO:0000256" key="6">
    <source>
        <dbReference type="ARBA" id="ARBA00022842"/>
    </source>
</evidence>
<keyword evidence="2 8" id="KW-1277">Toxin-antitoxin system</keyword>
<reference evidence="10 11" key="1">
    <citation type="submission" date="2019-12" db="EMBL/GenBank/DDBJ databases">
        <title>Functional and genomic insights into the Sphingobium yanoikuyae YC-JY1, a bacterium efficiently degrading bisphenol A.</title>
        <authorList>
            <person name="Jia Y."/>
            <person name="Li X."/>
            <person name="Wang J."/>
            <person name="Eltoukhy A."/>
            <person name="Lamraoui I."/>
            <person name="Yan Y."/>
        </authorList>
    </citation>
    <scope>NUCLEOTIDE SEQUENCE [LARGE SCALE GENOMIC DNA]</scope>
    <source>
        <strain evidence="10 11">YC-JY1</strain>
    </source>
</reference>
<evidence type="ECO:0000256" key="3">
    <source>
        <dbReference type="ARBA" id="ARBA00022722"/>
    </source>
</evidence>
<feature type="domain" description="PIN" evidence="9">
    <location>
        <begin position="1"/>
        <end position="124"/>
    </location>
</feature>
<evidence type="ECO:0000256" key="8">
    <source>
        <dbReference type="HAMAP-Rule" id="MF_00265"/>
    </source>
</evidence>
<dbReference type="GO" id="GO:0090729">
    <property type="term" value="F:toxin activity"/>
    <property type="evidence" value="ECO:0007669"/>
    <property type="project" value="UniProtKB-KW"/>
</dbReference>
<keyword evidence="4 8" id="KW-0479">Metal-binding</keyword>
<dbReference type="GO" id="GO:0016787">
    <property type="term" value="F:hydrolase activity"/>
    <property type="evidence" value="ECO:0007669"/>
    <property type="project" value="UniProtKB-KW"/>
</dbReference>
<evidence type="ECO:0000256" key="7">
    <source>
        <dbReference type="ARBA" id="ARBA00038093"/>
    </source>
</evidence>
<keyword evidence="3 8" id="KW-0540">Nuclease</keyword>
<keyword evidence="5 8" id="KW-0378">Hydrolase</keyword>
<dbReference type="InterPro" id="IPR022907">
    <property type="entry name" value="VapC_family"/>
</dbReference>
<dbReference type="SUPFAM" id="SSF88723">
    <property type="entry name" value="PIN domain-like"/>
    <property type="match status" value="1"/>
</dbReference>
<proteinExistence type="inferred from homology"/>
<dbReference type="InterPro" id="IPR002716">
    <property type="entry name" value="PIN_dom"/>
</dbReference>
<dbReference type="Pfam" id="PF01850">
    <property type="entry name" value="PIN"/>
    <property type="match status" value="1"/>
</dbReference>
<dbReference type="EC" id="3.1.-.-" evidence="8"/>
<dbReference type="RefSeq" id="WP_159365971.1">
    <property type="nucleotide sequence ID" value="NZ_CP047218.1"/>
</dbReference>
<dbReference type="GO" id="GO:0000287">
    <property type="term" value="F:magnesium ion binding"/>
    <property type="evidence" value="ECO:0007669"/>
    <property type="project" value="UniProtKB-UniRule"/>
</dbReference>
<dbReference type="InterPro" id="IPR050556">
    <property type="entry name" value="Type_II_TA_system_RNase"/>
</dbReference>
<evidence type="ECO:0000313" key="11">
    <source>
        <dbReference type="Proteomes" id="UP000464086"/>
    </source>
</evidence>
<feature type="binding site" evidence="8">
    <location>
        <position position="99"/>
    </location>
    <ligand>
        <name>Mg(2+)</name>
        <dbReference type="ChEBI" id="CHEBI:18420"/>
    </ligand>
</feature>
<comment type="similarity">
    <text evidence="7 8">Belongs to the PINc/VapC protein family.</text>
</comment>
<keyword evidence="8" id="KW-0800">Toxin</keyword>
<name>A0A6P1GE63_SPHYA</name>
<dbReference type="Gene3D" id="3.40.50.1010">
    <property type="entry name" value="5'-nuclease"/>
    <property type="match status" value="1"/>
</dbReference>
<evidence type="ECO:0000256" key="4">
    <source>
        <dbReference type="ARBA" id="ARBA00022723"/>
    </source>
</evidence>
<comment type="cofactor">
    <cofactor evidence="1 8">
        <name>Mg(2+)</name>
        <dbReference type="ChEBI" id="CHEBI:18420"/>
    </cofactor>
</comment>